<gene>
    <name evidence="1" type="ORF">JZ751_001857</name>
</gene>
<evidence type="ECO:0000313" key="1">
    <source>
        <dbReference type="EMBL" id="KAG9355144.1"/>
    </source>
</evidence>
<name>A0A8T2PV01_9TELE</name>
<reference evidence="1" key="1">
    <citation type="thesis" date="2021" institute="BYU ScholarsArchive" country="Provo, UT, USA">
        <title>Applications of and Algorithms for Genome Assembly and Genomic Analyses with an Emphasis on Marine Teleosts.</title>
        <authorList>
            <person name="Pickett B.D."/>
        </authorList>
    </citation>
    <scope>NUCLEOTIDE SEQUENCE</scope>
    <source>
        <strain evidence="1">HI-2016</strain>
    </source>
</reference>
<proteinExistence type="predicted"/>
<dbReference type="EMBL" id="JAFBMS010000002">
    <property type="protein sequence ID" value="KAG9355144.1"/>
    <property type="molecule type" value="Genomic_DNA"/>
</dbReference>
<comment type="caution">
    <text evidence="1">The sequence shown here is derived from an EMBL/GenBank/DDBJ whole genome shotgun (WGS) entry which is preliminary data.</text>
</comment>
<evidence type="ECO:0000313" key="2">
    <source>
        <dbReference type="Proteomes" id="UP000824540"/>
    </source>
</evidence>
<protein>
    <submittedName>
        <fullName evidence="1">Uncharacterized protein</fullName>
    </submittedName>
</protein>
<sequence length="84" mass="9401">MPSACWWAASYTTSLESHTILEKDFLRCSPSDLGPARLLKTPLCKLSAGAQKRGGHVMEDTLHLPVNLTECPFFHEKDMKRGNK</sequence>
<dbReference type="AlphaFoldDB" id="A0A8T2PV01"/>
<accession>A0A8T2PV01</accession>
<keyword evidence="2" id="KW-1185">Reference proteome</keyword>
<organism evidence="1 2">
    <name type="scientific">Albula glossodonta</name>
    <name type="common">roundjaw bonefish</name>
    <dbReference type="NCBI Taxonomy" id="121402"/>
    <lineage>
        <taxon>Eukaryota</taxon>
        <taxon>Metazoa</taxon>
        <taxon>Chordata</taxon>
        <taxon>Craniata</taxon>
        <taxon>Vertebrata</taxon>
        <taxon>Euteleostomi</taxon>
        <taxon>Actinopterygii</taxon>
        <taxon>Neopterygii</taxon>
        <taxon>Teleostei</taxon>
        <taxon>Albuliformes</taxon>
        <taxon>Albulidae</taxon>
        <taxon>Albula</taxon>
    </lineage>
</organism>
<dbReference type="Proteomes" id="UP000824540">
    <property type="component" value="Unassembled WGS sequence"/>
</dbReference>